<name>B0TE17_HELMI</name>
<dbReference type="SUPFAM" id="SSF53383">
    <property type="entry name" value="PLP-dependent transferases"/>
    <property type="match status" value="1"/>
</dbReference>
<feature type="domain" description="Aminotransferase class I/classII large" evidence="1">
    <location>
        <begin position="63"/>
        <end position="412"/>
    </location>
</feature>
<dbReference type="InterPro" id="IPR015421">
    <property type="entry name" value="PyrdxlP-dep_Trfase_major"/>
</dbReference>
<keyword evidence="2" id="KW-0808">Transferase</keyword>
<dbReference type="STRING" id="498761.HM1_1642"/>
<reference evidence="2 3" key="1">
    <citation type="journal article" date="2008" name="J. Bacteriol.">
        <title>The genome of Heliobacterium modesticaldum, a phototrophic representative of the Firmicutes containing the simplest photosynthetic apparatus.</title>
        <authorList>
            <person name="Sattley W.M."/>
            <person name="Madigan M.T."/>
            <person name="Swingley W.D."/>
            <person name="Cheung P.C."/>
            <person name="Clocksin K.M."/>
            <person name="Conrad A.L."/>
            <person name="Dejesa L.C."/>
            <person name="Honchak B.M."/>
            <person name="Jung D.O."/>
            <person name="Karbach L.E."/>
            <person name="Kurdoglu A."/>
            <person name="Lahiri S."/>
            <person name="Mastrian S.D."/>
            <person name="Page L.E."/>
            <person name="Taylor H.L."/>
            <person name="Wang Z.T."/>
            <person name="Raymond J."/>
            <person name="Chen M."/>
            <person name="Blankenship R.E."/>
            <person name="Touchman J.W."/>
        </authorList>
    </citation>
    <scope>NUCLEOTIDE SEQUENCE [LARGE SCALE GENOMIC DNA]</scope>
    <source>
        <strain evidence="3">ATCC 51547 / Ice1</strain>
    </source>
</reference>
<dbReference type="Gene3D" id="3.40.640.10">
    <property type="entry name" value="Type I PLP-dependent aspartate aminotransferase-like (Major domain)"/>
    <property type="match status" value="1"/>
</dbReference>
<dbReference type="InterPro" id="IPR004839">
    <property type="entry name" value="Aminotransferase_I/II_large"/>
</dbReference>
<keyword evidence="3" id="KW-1185">Reference proteome</keyword>
<evidence type="ECO:0000313" key="2">
    <source>
        <dbReference type="EMBL" id="ABZ84212.1"/>
    </source>
</evidence>
<evidence type="ECO:0000259" key="1">
    <source>
        <dbReference type="Pfam" id="PF00155"/>
    </source>
</evidence>
<gene>
    <name evidence="2" type="primary">aspB</name>
    <name evidence="2" type="ORF">HM1_1642</name>
</gene>
<dbReference type="GO" id="GO:0008483">
    <property type="term" value="F:transaminase activity"/>
    <property type="evidence" value="ECO:0007669"/>
    <property type="project" value="UniProtKB-KW"/>
</dbReference>
<dbReference type="Proteomes" id="UP000008550">
    <property type="component" value="Chromosome"/>
</dbReference>
<dbReference type="PANTHER" id="PTHR42691:SF1">
    <property type="entry name" value="ASPARTATE AMINOTRANSFERASE YHDR-RELATED"/>
    <property type="match status" value="1"/>
</dbReference>
<protein>
    <submittedName>
        <fullName evidence="2">Aspartate aminotransferase</fullName>
    </submittedName>
</protein>
<organism evidence="2 3">
    <name type="scientific">Heliobacterium modesticaldum (strain ATCC 51547 / Ice1)</name>
    <dbReference type="NCBI Taxonomy" id="498761"/>
    <lineage>
        <taxon>Bacteria</taxon>
        <taxon>Bacillati</taxon>
        <taxon>Bacillota</taxon>
        <taxon>Clostridia</taxon>
        <taxon>Eubacteriales</taxon>
        <taxon>Heliobacteriaceae</taxon>
        <taxon>Heliomicrobium</taxon>
    </lineage>
</organism>
<accession>B0TE17</accession>
<dbReference type="GO" id="GO:0030170">
    <property type="term" value="F:pyridoxal phosphate binding"/>
    <property type="evidence" value="ECO:0007669"/>
    <property type="project" value="InterPro"/>
</dbReference>
<dbReference type="InterPro" id="IPR015424">
    <property type="entry name" value="PyrdxlP-dep_Trfase"/>
</dbReference>
<dbReference type="HOGENOM" id="CLU_017584_4_3_9"/>
<dbReference type="InterPro" id="IPR015422">
    <property type="entry name" value="PyrdxlP-dep_Trfase_small"/>
</dbReference>
<dbReference type="AlphaFoldDB" id="B0TE17"/>
<dbReference type="CDD" id="cd00609">
    <property type="entry name" value="AAT_like"/>
    <property type="match status" value="1"/>
</dbReference>
<dbReference type="PANTHER" id="PTHR42691">
    <property type="entry name" value="ASPARTATE AMINOTRANSFERASE YHDR-RELATED"/>
    <property type="match status" value="1"/>
</dbReference>
<dbReference type="eggNOG" id="COG0436">
    <property type="taxonomic scope" value="Bacteria"/>
</dbReference>
<evidence type="ECO:0000313" key="3">
    <source>
        <dbReference type="Proteomes" id="UP000008550"/>
    </source>
</evidence>
<dbReference type="KEGG" id="hmo:HM1_1642"/>
<dbReference type="EMBL" id="CP000930">
    <property type="protein sequence ID" value="ABZ84212.1"/>
    <property type="molecule type" value="Genomic_DNA"/>
</dbReference>
<sequence>MVCIIVLSCASEEAIIGTNHSAPKGAILIPVAQHIRAQISQSSWIRKMFEEGERLKPIYGEDKVYDFTIGNPNNEPPAAFREALLELASHPVPGMHRYMSNAGYPETRQAVADALSTASGKALTADHVVMTVGAGGGLNVVFKTILDPGDEVIISAPFFVEYKGYLANHGGKAVIVQSKEDFQLDLDAIAAAVTAKTRAVIINSPNNPTGVVYPADSLDALNRLLEAKGAEFGRTLFVVSDEPYAKIVYDGVTVPPVFAHIRNSIVVTSHSKDLALPGERIGYIAISPEIEEAPLLFDGLVLANRILGFVNAPALMQRLVAKLQNASVNIDEYREKRDLFYDNLTAMGYEMVKPQGAFYLFPKSPLADDVEFVRRAQKYNILLVPGSGFGKPGYFRIAYCVEKRIIENSLEAFRALAKELGLPG</sequence>
<dbReference type="NCBIfam" id="NF005305">
    <property type="entry name" value="PRK06836.1"/>
    <property type="match status" value="1"/>
</dbReference>
<dbReference type="Pfam" id="PF00155">
    <property type="entry name" value="Aminotran_1_2"/>
    <property type="match status" value="1"/>
</dbReference>
<keyword evidence="2" id="KW-0032">Aminotransferase</keyword>
<dbReference type="Gene3D" id="3.90.1150.10">
    <property type="entry name" value="Aspartate Aminotransferase, domain 1"/>
    <property type="match status" value="2"/>
</dbReference>
<proteinExistence type="predicted"/>